<gene>
    <name evidence="3" type="ORF">SAY86_007530</name>
</gene>
<keyword evidence="4" id="KW-1185">Reference proteome</keyword>
<dbReference type="Gene3D" id="3.40.50.2000">
    <property type="entry name" value="Glycogen Phosphorylase B"/>
    <property type="match status" value="2"/>
</dbReference>
<evidence type="ECO:0000256" key="1">
    <source>
        <dbReference type="ARBA" id="ARBA00009995"/>
    </source>
</evidence>
<dbReference type="PANTHER" id="PTHR48047">
    <property type="entry name" value="GLYCOSYLTRANSFERASE"/>
    <property type="match status" value="1"/>
</dbReference>
<dbReference type="EMBL" id="JAXQNO010000015">
    <property type="protein sequence ID" value="KAK4783156.1"/>
    <property type="molecule type" value="Genomic_DNA"/>
</dbReference>
<comment type="caution">
    <text evidence="3">The sequence shown here is derived from an EMBL/GenBank/DDBJ whole genome shotgun (WGS) entry which is preliminary data.</text>
</comment>
<evidence type="ECO:0000313" key="4">
    <source>
        <dbReference type="Proteomes" id="UP001346149"/>
    </source>
</evidence>
<dbReference type="AlphaFoldDB" id="A0AAN7LM01"/>
<sequence length="394" mass="44605">MEFTSNPPVRSHSACVRVKNTVDSMIHRHGRVPIYEVFHSWQKLINILFVFRYRNLETNRRVCVCKGLGDGVYGRPNHPHPRCNHIVSFPFMSKGHTIPLLYLARLLLYRRLTAAVTVITTPANRPLIMRSLSGSPASVVTVPFPAHEATPEIPPSTESTDQLPSMSLFPAFATATALMQPRFEAELERLLPVSLLVSDGFLWWMLESANKFGIPRMVFYGMSNYAVGVSPALLKMGPPDETAADDDTFWVTAFPWIKATKHLFEFPDPRSSDAVNFEFLMNTCSSTANSYGLVVNSFEELEPIFLDYWNRENKPRAWCIGPLCLVDQPEPLADHEETTWIRWLDQKLEGVSVLYVAFGSQAEISAQQLEEIGMGLEKSETHFLWVVKKKENQG</sequence>
<proteinExistence type="inferred from homology"/>
<name>A0AAN7LM01_TRANT</name>
<evidence type="ECO:0000256" key="2">
    <source>
        <dbReference type="ARBA" id="ARBA00022676"/>
    </source>
</evidence>
<organism evidence="3 4">
    <name type="scientific">Trapa natans</name>
    <name type="common">Water chestnut</name>
    <dbReference type="NCBI Taxonomy" id="22666"/>
    <lineage>
        <taxon>Eukaryota</taxon>
        <taxon>Viridiplantae</taxon>
        <taxon>Streptophyta</taxon>
        <taxon>Embryophyta</taxon>
        <taxon>Tracheophyta</taxon>
        <taxon>Spermatophyta</taxon>
        <taxon>Magnoliopsida</taxon>
        <taxon>eudicotyledons</taxon>
        <taxon>Gunneridae</taxon>
        <taxon>Pentapetalae</taxon>
        <taxon>rosids</taxon>
        <taxon>malvids</taxon>
        <taxon>Myrtales</taxon>
        <taxon>Lythraceae</taxon>
        <taxon>Trapa</taxon>
    </lineage>
</organism>
<keyword evidence="2" id="KW-0808">Transferase</keyword>
<keyword evidence="2" id="KW-0328">Glycosyltransferase</keyword>
<dbReference type="Proteomes" id="UP001346149">
    <property type="component" value="Unassembled WGS sequence"/>
</dbReference>
<dbReference type="PANTHER" id="PTHR48047:SF51">
    <property type="entry name" value="GLYCOSYLTRANSFERASE"/>
    <property type="match status" value="1"/>
</dbReference>
<accession>A0AAN7LM01</accession>
<dbReference type="SUPFAM" id="SSF53756">
    <property type="entry name" value="UDP-Glycosyltransferase/glycogen phosphorylase"/>
    <property type="match status" value="1"/>
</dbReference>
<evidence type="ECO:0000313" key="3">
    <source>
        <dbReference type="EMBL" id="KAK4783156.1"/>
    </source>
</evidence>
<protein>
    <submittedName>
        <fullName evidence="3">Uncharacterized protein</fullName>
    </submittedName>
</protein>
<comment type="similarity">
    <text evidence="1">Belongs to the UDP-glycosyltransferase family.</text>
</comment>
<reference evidence="3 4" key="1">
    <citation type="journal article" date="2023" name="Hortic Res">
        <title>Pangenome of water caltrop reveals structural variations and asymmetric subgenome divergence after allopolyploidization.</title>
        <authorList>
            <person name="Zhang X."/>
            <person name="Chen Y."/>
            <person name="Wang L."/>
            <person name="Yuan Y."/>
            <person name="Fang M."/>
            <person name="Shi L."/>
            <person name="Lu R."/>
            <person name="Comes H.P."/>
            <person name="Ma Y."/>
            <person name="Chen Y."/>
            <person name="Huang G."/>
            <person name="Zhou Y."/>
            <person name="Zheng Z."/>
            <person name="Qiu Y."/>
        </authorList>
    </citation>
    <scope>NUCLEOTIDE SEQUENCE [LARGE SCALE GENOMIC DNA]</scope>
    <source>
        <strain evidence="3">F231</strain>
    </source>
</reference>
<dbReference type="GO" id="GO:0035251">
    <property type="term" value="F:UDP-glucosyltransferase activity"/>
    <property type="evidence" value="ECO:0007669"/>
    <property type="project" value="TreeGrafter"/>
</dbReference>